<gene>
    <name evidence="1" type="ORF">MVEN_02238500</name>
</gene>
<reference evidence="1" key="1">
    <citation type="submission" date="2020-05" db="EMBL/GenBank/DDBJ databases">
        <title>Mycena genomes resolve the evolution of fungal bioluminescence.</title>
        <authorList>
            <person name="Tsai I.J."/>
        </authorList>
    </citation>
    <scope>NUCLEOTIDE SEQUENCE</scope>
    <source>
        <strain evidence="1">CCC161011</strain>
    </source>
</reference>
<dbReference type="EMBL" id="JACAZI010000024">
    <property type="protein sequence ID" value="KAF7335823.1"/>
    <property type="molecule type" value="Genomic_DNA"/>
</dbReference>
<sequence>METQERGDLDLVADFHLLSSSSYILVHSFGGNFEGRQFDDGQIDIFSFNPDCSNSQALVTTLVLPELIPTAFVALVIIHTAPFCAKPITGIPFSKSNKPSHLRHLDPFYNNREKIAATVIPGTSGGCRTPVCYREKTYGSGMSTESVLP</sequence>
<proteinExistence type="predicted"/>
<dbReference type="Proteomes" id="UP000620124">
    <property type="component" value="Unassembled WGS sequence"/>
</dbReference>
<evidence type="ECO:0000313" key="1">
    <source>
        <dbReference type="EMBL" id="KAF7335823.1"/>
    </source>
</evidence>
<organism evidence="1 2">
    <name type="scientific">Mycena venus</name>
    <dbReference type="NCBI Taxonomy" id="2733690"/>
    <lineage>
        <taxon>Eukaryota</taxon>
        <taxon>Fungi</taxon>
        <taxon>Dikarya</taxon>
        <taxon>Basidiomycota</taxon>
        <taxon>Agaricomycotina</taxon>
        <taxon>Agaricomycetes</taxon>
        <taxon>Agaricomycetidae</taxon>
        <taxon>Agaricales</taxon>
        <taxon>Marasmiineae</taxon>
        <taxon>Mycenaceae</taxon>
        <taxon>Mycena</taxon>
    </lineage>
</organism>
<dbReference type="OrthoDB" id="2745718at2759"/>
<comment type="caution">
    <text evidence="1">The sequence shown here is derived from an EMBL/GenBank/DDBJ whole genome shotgun (WGS) entry which is preliminary data.</text>
</comment>
<accession>A0A8H6X771</accession>
<dbReference type="AlphaFoldDB" id="A0A8H6X771"/>
<evidence type="ECO:0000313" key="2">
    <source>
        <dbReference type="Proteomes" id="UP000620124"/>
    </source>
</evidence>
<keyword evidence="2" id="KW-1185">Reference proteome</keyword>
<name>A0A8H6X771_9AGAR</name>
<protein>
    <submittedName>
        <fullName evidence="1">Uncharacterized protein</fullName>
    </submittedName>
</protein>